<dbReference type="RefSeq" id="WP_264751191.1">
    <property type="nucleotide sequence ID" value="NZ_JAPDHW010000013.1"/>
</dbReference>
<keyword evidence="2" id="KW-1185">Reference proteome</keyword>
<evidence type="ECO:0000313" key="1">
    <source>
        <dbReference type="EMBL" id="MCW3170025.1"/>
    </source>
</evidence>
<reference evidence="1" key="1">
    <citation type="submission" date="2022-10" db="EMBL/GenBank/DDBJ databases">
        <title>Chryseobacterium babae sp. nov. isolated from the gut of the beetle Oryctes rhinoceros, and Chryseobacterium kimseyorum sp. nov., isolated from a stick insect rearing cage.</title>
        <authorList>
            <person name="Shelomi M."/>
            <person name="Han C.-J."/>
            <person name="Chen W.-M."/>
            <person name="Chen H.-K."/>
            <person name="Liaw S.-J."/>
            <person name="Muhle E."/>
            <person name="Clermont D."/>
        </authorList>
    </citation>
    <scope>NUCLEOTIDE SEQUENCE</scope>
    <source>
        <strain evidence="1">09-1422</strain>
    </source>
</reference>
<evidence type="ECO:0000313" key="2">
    <source>
        <dbReference type="Proteomes" id="UP001163731"/>
    </source>
</evidence>
<accession>A0ABT3I1S3</accession>
<name>A0ABT3I1S3_9FLAO</name>
<comment type="caution">
    <text evidence="1">The sequence shown here is derived from an EMBL/GenBank/DDBJ whole genome shotgun (WGS) entry which is preliminary data.</text>
</comment>
<sequence length="146" mass="17127">MKSYSRKDTVALYKNLTFYKLEAMTTEKGDLMLVSATGMCSDHDFQVIAQKNTGEYGKPLIEQKEFSYFKTYHYTWKLSDRIIQLVSKAKIDFNQTPHNIFTEQDKKVIKETSKDRLDEIHLFICKTECEKKLKGKMIAGDWSDFK</sequence>
<protein>
    <submittedName>
        <fullName evidence="1">Uncharacterized protein</fullName>
    </submittedName>
</protein>
<organism evidence="1 2">
    <name type="scientific">Chryseobacterium kimseyorum</name>
    <dbReference type="NCBI Taxonomy" id="2984028"/>
    <lineage>
        <taxon>Bacteria</taxon>
        <taxon>Pseudomonadati</taxon>
        <taxon>Bacteroidota</taxon>
        <taxon>Flavobacteriia</taxon>
        <taxon>Flavobacteriales</taxon>
        <taxon>Weeksellaceae</taxon>
        <taxon>Chryseobacterium group</taxon>
        <taxon>Chryseobacterium</taxon>
    </lineage>
</organism>
<proteinExistence type="predicted"/>
<dbReference type="EMBL" id="JAPDHW010000013">
    <property type="protein sequence ID" value="MCW3170025.1"/>
    <property type="molecule type" value="Genomic_DNA"/>
</dbReference>
<gene>
    <name evidence="1" type="ORF">OMO38_15985</name>
</gene>
<dbReference type="Proteomes" id="UP001163731">
    <property type="component" value="Unassembled WGS sequence"/>
</dbReference>